<dbReference type="EMBL" id="JAYGIL010000002">
    <property type="protein sequence ID" value="MEA5401392.1"/>
    <property type="molecule type" value="Genomic_DNA"/>
</dbReference>
<organism evidence="1 2">
    <name type="scientific">Arcicella gelida</name>
    <dbReference type="NCBI Taxonomy" id="2984195"/>
    <lineage>
        <taxon>Bacteria</taxon>
        <taxon>Pseudomonadati</taxon>
        <taxon>Bacteroidota</taxon>
        <taxon>Cytophagia</taxon>
        <taxon>Cytophagales</taxon>
        <taxon>Flectobacillaceae</taxon>
        <taxon>Arcicella</taxon>
    </lineage>
</organism>
<accession>A0ABU5RYW4</accession>
<gene>
    <name evidence="1" type="ORF">VB776_00605</name>
</gene>
<evidence type="ECO:0008006" key="3">
    <source>
        <dbReference type="Google" id="ProtNLM"/>
    </source>
</evidence>
<dbReference type="Proteomes" id="UP001303899">
    <property type="component" value="Unassembled WGS sequence"/>
</dbReference>
<name>A0ABU5RYW4_9BACT</name>
<reference evidence="1 2" key="1">
    <citation type="submission" date="2023-12" db="EMBL/GenBank/DDBJ databases">
        <title>Novel species of the genus Arcicella isolated from rivers.</title>
        <authorList>
            <person name="Lu H."/>
        </authorList>
    </citation>
    <scope>NUCLEOTIDE SEQUENCE [LARGE SCALE GENOMIC DNA]</scope>
    <source>
        <strain evidence="1 2">DC2W</strain>
    </source>
</reference>
<comment type="caution">
    <text evidence="1">The sequence shown here is derived from an EMBL/GenBank/DDBJ whole genome shotgun (WGS) entry which is preliminary data.</text>
</comment>
<protein>
    <recommendedName>
        <fullName evidence="3">Lipoprotein</fullName>
    </recommendedName>
</protein>
<evidence type="ECO:0000313" key="1">
    <source>
        <dbReference type="EMBL" id="MEA5401392.1"/>
    </source>
</evidence>
<sequence>MKTHTFKLSTIIATLLIFLSGCSKERFDAIKKDEVIPPPVVKVEVFPAVDEQVKKTSIVPLETIKKKINNGADFSFTTKKGTTIKANKYDFMLPNGDWVDYPIDIEIKELYTPADMILNRVSTVSNGKMLITGGQVNISASKDGKPLVLSPYNNTFSINIPSSGTTDPNMKVFYGNEQSNGTVDWQPAVMQQVQQTPADTTKKDSVATKMYFEEGHYKIFPTQIGWINVDKFMNSPVEKTVLKFTSKTPAIGSIFIFLYFDRIKSVMEVYNGSAKEIPVGEHIKLVCYAVSEDENLYSYFKDFNVEANQSIEIQLEKTTKEEFLKYLQGL</sequence>
<dbReference type="PROSITE" id="PS51257">
    <property type="entry name" value="PROKAR_LIPOPROTEIN"/>
    <property type="match status" value="1"/>
</dbReference>
<proteinExistence type="predicted"/>
<evidence type="ECO:0000313" key="2">
    <source>
        <dbReference type="Proteomes" id="UP001303899"/>
    </source>
</evidence>
<keyword evidence="2" id="KW-1185">Reference proteome</keyword>
<dbReference type="RefSeq" id="WP_323324991.1">
    <property type="nucleotide sequence ID" value="NZ_JAYGIL010000002.1"/>
</dbReference>